<comment type="caution">
    <text evidence="7">The sequence shown here is derived from an EMBL/GenBank/DDBJ whole genome shotgun (WGS) entry which is preliminary data.</text>
</comment>
<dbReference type="InterPro" id="IPR036291">
    <property type="entry name" value="NAD(P)-bd_dom_sf"/>
</dbReference>
<gene>
    <name evidence="7" type="ORF">UW61_C0020G0002</name>
</gene>
<dbReference type="AlphaFoldDB" id="A0A0G1J681"/>
<feature type="domain" description="D-isomer specific 2-hydroxyacid dehydrogenase NAD-binding" evidence="6">
    <location>
        <begin position="118"/>
        <end position="277"/>
    </location>
</feature>
<evidence type="ECO:0000256" key="1">
    <source>
        <dbReference type="ARBA" id="ARBA00005854"/>
    </source>
</evidence>
<dbReference type="InterPro" id="IPR006139">
    <property type="entry name" value="D-isomer_2_OHA_DH_cat_dom"/>
</dbReference>
<dbReference type="GO" id="GO:0016616">
    <property type="term" value="F:oxidoreductase activity, acting on the CH-OH group of donors, NAD or NADP as acceptor"/>
    <property type="evidence" value="ECO:0007669"/>
    <property type="project" value="InterPro"/>
</dbReference>
<dbReference type="InterPro" id="IPR050418">
    <property type="entry name" value="D-iso_2-hydroxyacid_DH_PdxB"/>
</dbReference>
<dbReference type="PANTHER" id="PTHR43761">
    <property type="entry name" value="D-ISOMER SPECIFIC 2-HYDROXYACID DEHYDROGENASE FAMILY PROTEIN (AFU_ORTHOLOGUE AFUA_1G13630)"/>
    <property type="match status" value="1"/>
</dbReference>
<dbReference type="GO" id="GO:0051287">
    <property type="term" value="F:NAD binding"/>
    <property type="evidence" value="ECO:0007669"/>
    <property type="project" value="InterPro"/>
</dbReference>
<dbReference type="EMBL" id="LCIZ01000020">
    <property type="protein sequence ID" value="KKT66863.1"/>
    <property type="molecule type" value="Genomic_DNA"/>
</dbReference>
<keyword evidence="3" id="KW-0520">NAD</keyword>
<dbReference type="InterPro" id="IPR006140">
    <property type="entry name" value="D-isomer_DH_NAD-bd"/>
</dbReference>
<sequence length="314" mass="34700">MKIVIFNPKDSFTPEQQKQLASLAEILYTKTREALPTEKLLEMAKGAEIVGVDPDPLGGFEKAKEKLTKVMESLPSLKGVCLSTTSFGWVDLEYAKKREIPVSNVPGYSKESVAEQAIAFLLGAAKRIFVSDRRTQKDKYFLDQGFELRGKTFGIIGLGSIGSATAELANGIGMKVIAYNRSPRKIRGVKMVSLNQLLKESDAISLHTTHEETNNNMIGKAELAKMKEGVIIVNTVDRELVDEKAMADALKSKKVDTYVYEGEDLVHTPLAKLENAIGFKGFAWFTKEALDNLYKIWVSNLVALAKGKPQNRVV</sequence>
<proteinExistence type="inferred from homology"/>
<evidence type="ECO:0000256" key="3">
    <source>
        <dbReference type="ARBA" id="ARBA00023027"/>
    </source>
</evidence>
<keyword evidence="2 4" id="KW-0560">Oxidoreductase</keyword>
<evidence type="ECO:0000256" key="4">
    <source>
        <dbReference type="RuleBase" id="RU003719"/>
    </source>
</evidence>
<dbReference type="Gene3D" id="3.40.50.720">
    <property type="entry name" value="NAD(P)-binding Rossmann-like Domain"/>
    <property type="match status" value="2"/>
</dbReference>
<dbReference type="Proteomes" id="UP000033901">
    <property type="component" value="Unassembled WGS sequence"/>
</dbReference>
<reference evidence="7 8" key="1">
    <citation type="journal article" date="2015" name="Nature">
        <title>rRNA introns, odd ribosomes, and small enigmatic genomes across a large radiation of phyla.</title>
        <authorList>
            <person name="Brown C.T."/>
            <person name="Hug L.A."/>
            <person name="Thomas B.C."/>
            <person name="Sharon I."/>
            <person name="Castelle C.J."/>
            <person name="Singh A."/>
            <person name="Wilkins M.J."/>
            <person name="Williams K.H."/>
            <person name="Banfield J.F."/>
        </authorList>
    </citation>
    <scope>NUCLEOTIDE SEQUENCE [LARGE SCALE GENOMIC DNA]</scope>
</reference>
<evidence type="ECO:0000259" key="5">
    <source>
        <dbReference type="Pfam" id="PF00389"/>
    </source>
</evidence>
<name>A0A0G1J681_9BACT</name>
<dbReference type="SUPFAM" id="SSF52283">
    <property type="entry name" value="Formate/glycerate dehydrogenase catalytic domain-like"/>
    <property type="match status" value="1"/>
</dbReference>
<evidence type="ECO:0000256" key="2">
    <source>
        <dbReference type="ARBA" id="ARBA00023002"/>
    </source>
</evidence>
<accession>A0A0G1J681</accession>
<protein>
    <submittedName>
        <fullName evidence="7">Uncharacterized protein</fullName>
    </submittedName>
</protein>
<evidence type="ECO:0000259" key="6">
    <source>
        <dbReference type="Pfam" id="PF02826"/>
    </source>
</evidence>
<dbReference type="Pfam" id="PF00389">
    <property type="entry name" value="2-Hacid_dh"/>
    <property type="match status" value="1"/>
</dbReference>
<dbReference type="PANTHER" id="PTHR43761:SF1">
    <property type="entry name" value="D-ISOMER SPECIFIC 2-HYDROXYACID DEHYDROGENASE CATALYTIC DOMAIN-CONTAINING PROTEIN-RELATED"/>
    <property type="match status" value="1"/>
</dbReference>
<feature type="domain" description="D-isomer specific 2-hydroxyacid dehydrogenase catalytic" evidence="5">
    <location>
        <begin position="14"/>
        <end position="314"/>
    </location>
</feature>
<evidence type="ECO:0000313" key="7">
    <source>
        <dbReference type="EMBL" id="KKT66863.1"/>
    </source>
</evidence>
<dbReference type="SUPFAM" id="SSF51735">
    <property type="entry name" value="NAD(P)-binding Rossmann-fold domains"/>
    <property type="match status" value="1"/>
</dbReference>
<evidence type="ECO:0000313" key="8">
    <source>
        <dbReference type="Proteomes" id="UP000033901"/>
    </source>
</evidence>
<comment type="similarity">
    <text evidence="1 4">Belongs to the D-isomer specific 2-hydroxyacid dehydrogenase family.</text>
</comment>
<dbReference type="Pfam" id="PF02826">
    <property type="entry name" value="2-Hacid_dh_C"/>
    <property type="match status" value="1"/>
</dbReference>
<organism evidence="7 8">
    <name type="scientific">Candidatus Curtissbacteria bacterium GW2011_GWC1_44_33</name>
    <dbReference type="NCBI Taxonomy" id="1618413"/>
    <lineage>
        <taxon>Bacteria</taxon>
        <taxon>Candidatus Curtissiibacteriota</taxon>
    </lineage>
</organism>